<dbReference type="GO" id="GO:0008360">
    <property type="term" value="P:regulation of cell shape"/>
    <property type="evidence" value="ECO:0007669"/>
    <property type="project" value="UniProtKB-KW"/>
</dbReference>
<dbReference type="Gene3D" id="3.30.420.40">
    <property type="match status" value="1"/>
</dbReference>
<evidence type="ECO:0000256" key="2">
    <source>
        <dbReference type="ARBA" id="ARBA00023458"/>
    </source>
</evidence>
<dbReference type="AlphaFoldDB" id="X0VN45"/>
<organism evidence="3">
    <name type="scientific">marine sediment metagenome</name>
    <dbReference type="NCBI Taxonomy" id="412755"/>
    <lineage>
        <taxon>unclassified sequences</taxon>
        <taxon>metagenomes</taxon>
        <taxon>ecological metagenomes</taxon>
    </lineage>
</organism>
<reference evidence="3" key="1">
    <citation type="journal article" date="2014" name="Front. Microbiol.">
        <title>High frequency of phylogenetically diverse reductive dehalogenase-homologous genes in deep subseafloor sedimentary metagenomes.</title>
        <authorList>
            <person name="Kawai M."/>
            <person name="Futagami T."/>
            <person name="Toyoda A."/>
            <person name="Takaki Y."/>
            <person name="Nishi S."/>
            <person name="Hori S."/>
            <person name="Arai W."/>
            <person name="Tsubouchi T."/>
            <person name="Morono Y."/>
            <person name="Uchiyama I."/>
            <person name="Ito T."/>
            <person name="Fujiyama A."/>
            <person name="Inagaki F."/>
            <person name="Takami H."/>
        </authorList>
    </citation>
    <scope>NUCLEOTIDE SEQUENCE</scope>
    <source>
        <strain evidence="3">Expedition CK06-06</strain>
    </source>
</reference>
<name>X0VN45_9ZZZZ</name>
<evidence type="ECO:0000256" key="1">
    <source>
        <dbReference type="ARBA" id="ARBA00022960"/>
    </source>
</evidence>
<dbReference type="InterPro" id="IPR043129">
    <property type="entry name" value="ATPase_NBD"/>
</dbReference>
<dbReference type="Pfam" id="PF06723">
    <property type="entry name" value="MreB_Mbl"/>
    <property type="match status" value="1"/>
</dbReference>
<evidence type="ECO:0000313" key="3">
    <source>
        <dbReference type="EMBL" id="GAG19665.1"/>
    </source>
</evidence>
<dbReference type="EMBL" id="BARS01038180">
    <property type="protein sequence ID" value="GAG19665.1"/>
    <property type="molecule type" value="Genomic_DNA"/>
</dbReference>
<dbReference type="GO" id="GO:0000902">
    <property type="term" value="P:cell morphogenesis"/>
    <property type="evidence" value="ECO:0007669"/>
    <property type="project" value="InterPro"/>
</dbReference>
<dbReference type="InterPro" id="IPR004753">
    <property type="entry name" value="MreB"/>
</dbReference>
<feature type="non-terminal residue" evidence="3">
    <location>
        <position position="66"/>
    </location>
</feature>
<accession>X0VN45</accession>
<evidence type="ECO:0008006" key="4">
    <source>
        <dbReference type="Google" id="ProtNLM"/>
    </source>
</evidence>
<comment type="caution">
    <text evidence="3">The sequence shown here is derived from an EMBL/GenBank/DDBJ whole genome shotgun (WGS) entry which is preliminary data.</text>
</comment>
<sequence length="66" mass="7151">MFIKKIGIDLGTATTLVYLPKKGVVVNEPTVVAISIEDNRILAVGSQAKEMLGRTPETIIALRPMK</sequence>
<dbReference type="InterPro" id="IPR056546">
    <property type="entry name" value="MreB_MamK-like"/>
</dbReference>
<proteinExistence type="inferred from homology"/>
<dbReference type="PRINTS" id="PR01652">
    <property type="entry name" value="SHAPEPROTEIN"/>
</dbReference>
<comment type="similarity">
    <text evidence="2">Belongs to the FtsA/MreB family.</text>
</comment>
<gene>
    <name evidence="3" type="ORF">S01H1_58444</name>
</gene>
<keyword evidence="1" id="KW-0133">Cell shape</keyword>
<dbReference type="SUPFAM" id="SSF53067">
    <property type="entry name" value="Actin-like ATPase domain"/>
    <property type="match status" value="1"/>
</dbReference>
<protein>
    <recommendedName>
        <fullName evidence="4">Rod shape-determining protein MreB</fullName>
    </recommendedName>
</protein>